<reference evidence="3" key="2">
    <citation type="submission" date="2023-06" db="EMBL/GenBank/DDBJ databases">
        <authorList>
            <consortium name="Lawrence Berkeley National Laboratory"/>
            <person name="Haridas S."/>
            <person name="Hensen N."/>
            <person name="Bonometti L."/>
            <person name="Westerberg I."/>
            <person name="Brannstrom I.O."/>
            <person name="Guillou S."/>
            <person name="Cros-Aarteil S."/>
            <person name="Calhoun S."/>
            <person name="Kuo A."/>
            <person name="Mondo S."/>
            <person name="Pangilinan J."/>
            <person name="Riley R."/>
            <person name="Labutti K."/>
            <person name="Andreopoulos B."/>
            <person name="Lipzen A."/>
            <person name="Chen C."/>
            <person name="Yanf M."/>
            <person name="Daum C."/>
            <person name="Ng V."/>
            <person name="Clum A."/>
            <person name="Steindorff A."/>
            <person name="Ohm R."/>
            <person name="Martin F."/>
            <person name="Silar P."/>
            <person name="Natvig D."/>
            <person name="Lalanne C."/>
            <person name="Gautier V."/>
            <person name="Ament-Velasquez S.L."/>
            <person name="Kruys A."/>
            <person name="Hutchinson M.I."/>
            <person name="Powell A.J."/>
            <person name="Barry K."/>
            <person name="Miller A.N."/>
            <person name="Grigoriev I.V."/>
            <person name="Debuchy R."/>
            <person name="Gladieux P."/>
            <person name="Thoren M.H."/>
            <person name="Johannesson H."/>
        </authorList>
    </citation>
    <scope>NUCLEOTIDE SEQUENCE</scope>
    <source>
        <strain evidence="3">CBS 958.72</strain>
    </source>
</reference>
<dbReference type="EMBL" id="JAULSN010000010">
    <property type="protein sequence ID" value="KAK3361912.1"/>
    <property type="molecule type" value="Genomic_DNA"/>
</dbReference>
<feature type="coiled-coil region" evidence="1">
    <location>
        <begin position="228"/>
        <end position="262"/>
    </location>
</feature>
<organism evidence="3 4">
    <name type="scientific">Lasiosphaeria ovina</name>
    <dbReference type="NCBI Taxonomy" id="92902"/>
    <lineage>
        <taxon>Eukaryota</taxon>
        <taxon>Fungi</taxon>
        <taxon>Dikarya</taxon>
        <taxon>Ascomycota</taxon>
        <taxon>Pezizomycotina</taxon>
        <taxon>Sordariomycetes</taxon>
        <taxon>Sordariomycetidae</taxon>
        <taxon>Sordariales</taxon>
        <taxon>Lasiosphaeriaceae</taxon>
        <taxon>Lasiosphaeria</taxon>
    </lineage>
</organism>
<feature type="domain" description="G" evidence="2">
    <location>
        <begin position="8"/>
        <end position="79"/>
    </location>
</feature>
<sequence>MVGSDILIAVIGVTGAGKTSFVAQASGRQDLETSHDIESCAQSVVPVKCTIDGQVVTLIDTPGFDDSRRNEVQILKLVATYLSLTHGAGKRLTGIVFVQPMEAARLTGSELLRTTVFRKLLGADAYRRVVIAPTMWEHLGEAAAAARQEQRVRREDVWGHMVAQGAVVMRHSDNALSAAAIVRHLVAFADGGRHAEPQIQRERAANGGNLAETAAGRRLDFELGEAKIAELRREHLARADEINKLRAEVDMLYEEREDLQRMCWQLS</sequence>
<dbReference type="AlphaFoldDB" id="A0AAE0MYS1"/>
<dbReference type="InterPro" id="IPR006073">
    <property type="entry name" value="GTP-bd"/>
</dbReference>
<evidence type="ECO:0000256" key="1">
    <source>
        <dbReference type="SAM" id="Coils"/>
    </source>
</evidence>
<dbReference type="GO" id="GO:0005525">
    <property type="term" value="F:GTP binding"/>
    <property type="evidence" value="ECO:0007669"/>
    <property type="project" value="InterPro"/>
</dbReference>
<proteinExistence type="predicted"/>
<dbReference type="InterPro" id="IPR027417">
    <property type="entry name" value="P-loop_NTPase"/>
</dbReference>
<dbReference type="Proteomes" id="UP001287356">
    <property type="component" value="Unassembled WGS sequence"/>
</dbReference>
<evidence type="ECO:0000259" key="2">
    <source>
        <dbReference type="Pfam" id="PF01926"/>
    </source>
</evidence>
<comment type="caution">
    <text evidence="3">The sequence shown here is derived from an EMBL/GenBank/DDBJ whole genome shotgun (WGS) entry which is preliminary data.</text>
</comment>
<reference evidence="3" key="1">
    <citation type="journal article" date="2023" name="Mol. Phylogenet. Evol.">
        <title>Genome-scale phylogeny and comparative genomics of the fungal order Sordariales.</title>
        <authorList>
            <person name="Hensen N."/>
            <person name="Bonometti L."/>
            <person name="Westerberg I."/>
            <person name="Brannstrom I.O."/>
            <person name="Guillou S."/>
            <person name="Cros-Aarteil S."/>
            <person name="Calhoun S."/>
            <person name="Haridas S."/>
            <person name="Kuo A."/>
            <person name="Mondo S."/>
            <person name="Pangilinan J."/>
            <person name="Riley R."/>
            <person name="LaButti K."/>
            <person name="Andreopoulos B."/>
            <person name="Lipzen A."/>
            <person name="Chen C."/>
            <person name="Yan M."/>
            <person name="Daum C."/>
            <person name="Ng V."/>
            <person name="Clum A."/>
            <person name="Steindorff A."/>
            <person name="Ohm R.A."/>
            <person name="Martin F."/>
            <person name="Silar P."/>
            <person name="Natvig D.O."/>
            <person name="Lalanne C."/>
            <person name="Gautier V."/>
            <person name="Ament-Velasquez S.L."/>
            <person name="Kruys A."/>
            <person name="Hutchinson M.I."/>
            <person name="Powell A.J."/>
            <person name="Barry K."/>
            <person name="Miller A.N."/>
            <person name="Grigoriev I.V."/>
            <person name="Debuchy R."/>
            <person name="Gladieux P."/>
            <person name="Hiltunen Thoren M."/>
            <person name="Johannesson H."/>
        </authorList>
    </citation>
    <scope>NUCLEOTIDE SEQUENCE</scope>
    <source>
        <strain evidence="3">CBS 958.72</strain>
    </source>
</reference>
<dbReference type="Pfam" id="PF01926">
    <property type="entry name" value="MMR_HSR1"/>
    <property type="match status" value="1"/>
</dbReference>
<gene>
    <name evidence="3" type="ORF">B0T24DRAFT_97612</name>
</gene>
<keyword evidence="4" id="KW-1185">Reference proteome</keyword>
<evidence type="ECO:0000313" key="4">
    <source>
        <dbReference type="Proteomes" id="UP001287356"/>
    </source>
</evidence>
<evidence type="ECO:0000313" key="3">
    <source>
        <dbReference type="EMBL" id="KAK3361912.1"/>
    </source>
</evidence>
<accession>A0AAE0MYS1</accession>
<name>A0AAE0MYS1_9PEZI</name>
<dbReference type="SUPFAM" id="SSF52540">
    <property type="entry name" value="P-loop containing nucleoside triphosphate hydrolases"/>
    <property type="match status" value="1"/>
</dbReference>
<protein>
    <recommendedName>
        <fullName evidence="2">G domain-containing protein</fullName>
    </recommendedName>
</protein>
<dbReference type="Gene3D" id="3.40.50.300">
    <property type="entry name" value="P-loop containing nucleotide triphosphate hydrolases"/>
    <property type="match status" value="1"/>
</dbReference>
<keyword evidence="1" id="KW-0175">Coiled coil</keyword>